<keyword evidence="2" id="KW-0547">Nucleotide-binding</keyword>
<sequence>KMDTEPKKDSGPTGDANQSDKTDKEKSKKLKTELIAVNLSVDSFNAGVLIDDLNTLIEDELKMISNDKMEKERIDSKNALEEYVYELRNKLMDENDLYSFVLDNDRINLTENLDAIENWLYEEGEDSNRQIYFDKLNSLKSRGEPIKQRKLEFDQRPKLFEEFSLALQLSEKFLEKWKQKDPKYLHITDEEASKVQNAVIEQSKWLENVRAEFVKLKKHENPPISISEVIAAKQTFEQTVNAIIRKPAPKVEE</sequence>
<comment type="similarity">
    <text evidence="1">Belongs to the heat shock protein 70 family.</text>
</comment>
<dbReference type="AlphaFoldDB" id="A0A1B6G3X6"/>
<dbReference type="EMBL" id="GECZ01012621">
    <property type="protein sequence ID" value="JAS57148.1"/>
    <property type="molecule type" value="Transcribed_RNA"/>
</dbReference>
<feature type="non-terminal residue" evidence="5">
    <location>
        <position position="253"/>
    </location>
</feature>
<dbReference type="SUPFAM" id="SSF100934">
    <property type="entry name" value="Heat shock protein 70kD (HSP70), C-terminal subdomain"/>
    <property type="match status" value="2"/>
</dbReference>
<dbReference type="PANTHER" id="PTHR45639">
    <property type="entry name" value="HSC70CB, ISOFORM G-RELATED"/>
    <property type="match status" value="1"/>
</dbReference>
<dbReference type="InterPro" id="IPR029048">
    <property type="entry name" value="HSP70_C_sf"/>
</dbReference>
<name>A0A1B6G3X6_9HEMI</name>
<feature type="region of interest" description="Disordered" evidence="4">
    <location>
        <begin position="1"/>
        <end position="27"/>
    </location>
</feature>
<dbReference type="PANTHER" id="PTHR45639:SF4">
    <property type="entry name" value="HSC70CB, ISOFORM G"/>
    <property type="match status" value="1"/>
</dbReference>
<evidence type="ECO:0000256" key="3">
    <source>
        <dbReference type="ARBA" id="ARBA00022840"/>
    </source>
</evidence>
<gene>
    <name evidence="5" type="ORF">g.1311</name>
</gene>
<evidence type="ECO:0000256" key="4">
    <source>
        <dbReference type="SAM" id="MobiDB-lite"/>
    </source>
</evidence>
<protein>
    <submittedName>
        <fullName evidence="5">Uncharacterized protein</fullName>
    </submittedName>
</protein>
<feature type="compositionally biased region" description="Basic and acidic residues" evidence="4">
    <location>
        <begin position="1"/>
        <end position="10"/>
    </location>
</feature>
<proteinExistence type="inferred from homology"/>
<keyword evidence="3" id="KW-0067">ATP-binding</keyword>
<accession>A0A1B6G3X6</accession>
<dbReference type="GO" id="GO:0005634">
    <property type="term" value="C:nucleus"/>
    <property type="evidence" value="ECO:0007669"/>
    <property type="project" value="TreeGrafter"/>
</dbReference>
<evidence type="ECO:0000256" key="1">
    <source>
        <dbReference type="ARBA" id="ARBA00007381"/>
    </source>
</evidence>
<evidence type="ECO:0000256" key="2">
    <source>
        <dbReference type="ARBA" id="ARBA00022741"/>
    </source>
</evidence>
<dbReference type="FunFam" id="1.20.1270.10:FF:000002">
    <property type="entry name" value="Heat shock 70 kDa protein 4"/>
    <property type="match status" value="1"/>
</dbReference>
<dbReference type="Gene3D" id="1.20.1270.10">
    <property type="match status" value="1"/>
</dbReference>
<dbReference type="GO" id="GO:0005524">
    <property type="term" value="F:ATP binding"/>
    <property type="evidence" value="ECO:0007669"/>
    <property type="project" value="UniProtKB-KW"/>
</dbReference>
<feature type="compositionally biased region" description="Basic and acidic residues" evidence="4">
    <location>
        <begin position="18"/>
        <end position="27"/>
    </location>
</feature>
<organism evidence="5">
    <name type="scientific">Cuerna arida</name>
    <dbReference type="NCBI Taxonomy" id="1464854"/>
    <lineage>
        <taxon>Eukaryota</taxon>
        <taxon>Metazoa</taxon>
        <taxon>Ecdysozoa</taxon>
        <taxon>Arthropoda</taxon>
        <taxon>Hexapoda</taxon>
        <taxon>Insecta</taxon>
        <taxon>Pterygota</taxon>
        <taxon>Neoptera</taxon>
        <taxon>Paraneoptera</taxon>
        <taxon>Hemiptera</taxon>
        <taxon>Auchenorrhyncha</taxon>
        <taxon>Membracoidea</taxon>
        <taxon>Cicadellidae</taxon>
        <taxon>Cicadellinae</taxon>
        <taxon>Proconiini</taxon>
        <taxon>Cuerna</taxon>
    </lineage>
</organism>
<dbReference type="GO" id="GO:0005829">
    <property type="term" value="C:cytosol"/>
    <property type="evidence" value="ECO:0007669"/>
    <property type="project" value="TreeGrafter"/>
</dbReference>
<dbReference type="InterPro" id="IPR013126">
    <property type="entry name" value="Hsp_70_fam"/>
</dbReference>
<feature type="non-terminal residue" evidence="5">
    <location>
        <position position="1"/>
    </location>
</feature>
<dbReference type="GO" id="GO:0140662">
    <property type="term" value="F:ATP-dependent protein folding chaperone"/>
    <property type="evidence" value="ECO:0007669"/>
    <property type="project" value="InterPro"/>
</dbReference>
<reference evidence="5" key="1">
    <citation type="submission" date="2015-11" db="EMBL/GenBank/DDBJ databases">
        <title>De novo transcriptome assembly of four potential Pierce s Disease insect vectors from Arizona vineyards.</title>
        <authorList>
            <person name="Tassone E.E."/>
        </authorList>
    </citation>
    <scope>NUCLEOTIDE SEQUENCE</scope>
</reference>
<dbReference type="Pfam" id="PF00012">
    <property type="entry name" value="HSP70"/>
    <property type="match status" value="1"/>
</dbReference>
<evidence type="ECO:0000313" key="5">
    <source>
        <dbReference type="EMBL" id="JAS57148.1"/>
    </source>
</evidence>